<dbReference type="GO" id="GO:0006281">
    <property type="term" value="P:DNA repair"/>
    <property type="evidence" value="ECO:0007669"/>
    <property type="project" value="InterPro"/>
</dbReference>
<dbReference type="InterPro" id="IPR020588">
    <property type="entry name" value="RecA_ATP-bd"/>
</dbReference>
<evidence type="ECO:0000313" key="9">
    <source>
        <dbReference type="Proteomes" id="UP000225947"/>
    </source>
</evidence>
<evidence type="ECO:0000259" key="7">
    <source>
        <dbReference type="PROSITE" id="PS50163"/>
    </source>
</evidence>
<dbReference type="Proteomes" id="UP000225947">
    <property type="component" value="Segment"/>
</dbReference>
<name>A0A172Q067_9CAUD</name>
<feature type="domain" description="RecA family profile 1" evidence="6">
    <location>
        <begin position="1"/>
        <end position="109"/>
    </location>
</feature>
<evidence type="ECO:0000256" key="3">
    <source>
        <dbReference type="ARBA" id="ARBA00022840"/>
    </source>
</evidence>
<dbReference type="PANTHER" id="PTHR45900">
    <property type="entry name" value="RECA"/>
    <property type="match status" value="1"/>
</dbReference>
<evidence type="ECO:0000256" key="4">
    <source>
        <dbReference type="ARBA" id="ARBA00023125"/>
    </source>
</evidence>
<dbReference type="PRINTS" id="PR00142">
    <property type="entry name" value="RECA"/>
</dbReference>
<sequence length="263" mass="29182">MVLYIDAEQAFNMQYAQDLGLDIDPDKFLLIQPDDGVQALQVYEDMLETGLFSLAVVDSIPALITKQELEGDVGDIHMAPLARLLSQTFKTILQKLKHYNVAGVFINQVRANLGFGGDTATPGGNAVKFYPSIRLELKRVGLLTKGDNNIGQTIRVNAVKHRFGYPYSKTDINLYFGKGINKQEEILEVALDKGLITRGGAYYTFPIDSSGETMKVMGKEAVANYLIDNPSSNEYLESLVIQALTPKRKEPVVESEETEKLEE</sequence>
<dbReference type="PANTHER" id="PTHR45900:SF1">
    <property type="entry name" value="MITOCHONDRIAL DNA REPAIR PROTEIN RECA HOMOLOG-RELATED"/>
    <property type="match status" value="1"/>
</dbReference>
<dbReference type="EMBL" id="KU935715">
    <property type="protein sequence ID" value="AND75248.1"/>
    <property type="molecule type" value="Genomic_DNA"/>
</dbReference>
<dbReference type="InterPro" id="IPR049428">
    <property type="entry name" value="RecA-like_N"/>
</dbReference>
<dbReference type="PROSITE" id="PS50163">
    <property type="entry name" value="RECA_3"/>
    <property type="match status" value="1"/>
</dbReference>
<dbReference type="SUPFAM" id="SSF52540">
    <property type="entry name" value="P-loop containing nucleoside triphosphate hydrolases"/>
    <property type="match status" value="1"/>
</dbReference>
<keyword evidence="2" id="KW-0547">Nucleotide-binding</keyword>
<evidence type="ECO:0000256" key="5">
    <source>
        <dbReference type="ARBA" id="ARBA00023172"/>
    </source>
</evidence>
<dbReference type="GO" id="GO:0005524">
    <property type="term" value="F:ATP binding"/>
    <property type="evidence" value="ECO:0007669"/>
    <property type="project" value="UniProtKB-KW"/>
</dbReference>
<dbReference type="GO" id="GO:0140664">
    <property type="term" value="F:ATP-dependent DNA damage sensor activity"/>
    <property type="evidence" value="ECO:0007669"/>
    <property type="project" value="InterPro"/>
</dbReference>
<dbReference type="SUPFAM" id="SSF54752">
    <property type="entry name" value="RecA protein, C-terminal domain"/>
    <property type="match status" value="1"/>
</dbReference>
<dbReference type="OrthoDB" id="5186at10239"/>
<keyword evidence="3" id="KW-0067">ATP-binding</keyword>
<feature type="domain" description="RecA family profile 2" evidence="7">
    <location>
        <begin position="112"/>
        <end position="185"/>
    </location>
</feature>
<comment type="similarity">
    <text evidence="1">Belongs to the RecA family.</text>
</comment>
<dbReference type="InterPro" id="IPR023400">
    <property type="entry name" value="RecA_C_sf"/>
</dbReference>
<proteinExistence type="inferred from homology"/>
<dbReference type="InterPro" id="IPR027417">
    <property type="entry name" value="P-loop_NTPase"/>
</dbReference>
<dbReference type="InterPro" id="IPR013765">
    <property type="entry name" value="DNA_recomb/repair_RecA"/>
</dbReference>
<evidence type="ECO:0000259" key="6">
    <source>
        <dbReference type="PROSITE" id="PS50162"/>
    </source>
</evidence>
<keyword evidence="5" id="KW-0233">DNA recombination</keyword>
<dbReference type="Pfam" id="PF00154">
    <property type="entry name" value="RecA_N"/>
    <property type="match status" value="1"/>
</dbReference>
<dbReference type="InterPro" id="IPR020587">
    <property type="entry name" value="RecA_monomer-monomer_interface"/>
</dbReference>
<accession>A0A172Q067</accession>
<evidence type="ECO:0000313" key="8">
    <source>
        <dbReference type="EMBL" id="AND75248.1"/>
    </source>
</evidence>
<keyword evidence="4" id="KW-0238">DNA-binding</keyword>
<protein>
    <submittedName>
        <fullName evidence="8">RecA protein</fullName>
    </submittedName>
</protein>
<dbReference type="GO" id="GO:0006310">
    <property type="term" value="P:DNA recombination"/>
    <property type="evidence" value="ECO:0007669"/>
    <property type="project" value="UniProtKB-KW"/>
</dbReference>
<evidence type="ECO:0000256" key="2">
    <source>
        <dbReference type="ARBA" id="ARBA00022741"/>
    </source>
</evidence>
<keyword evidence="9" id="KW-1185">Reference proteome</keyword>
<organism evidence="8 9">
    <name type="scientific">Acinetobacter phage vB_AbaM_ME3</name>
    <dbReference type="NCBI Taxonomy" id="1837876"/>
    <lineage>
        <taxon>Viruses</taxon>
        <taxon>Duplodnaviria</taxon>
        <taxon>Heunggongvirae</taxon>
        <taxon>Uroviricota</taxon>
        <taxon>Caudoviricetes</taxon>
        <taxon>Metrivirus</taxon>
        <taxon>Metrivirus ME3</taxon>
    </lineage>
</organism>
<dbReference type="PROSITE" id="PS50162">
    <property type="entry name" value="RECA_2"/>
    <property type="match status" value="1"/>
</dbReference>
<reference evidence="9" key="1">
    <citation type="submission" date="2016-03" db="EMBL/GenBank/DDBJ databases">
        <title>Characterization of Acinetobacter baumannii phage vB_AbaM_ME3.</title>
        <authorList>
            <person name="Buttimer C.T.H."/>
            <person name="Elbreki M."/>
            <person name="Coffey A."/>
        </authorList>
    </citation>
    <scope>NUCLEOTIDE SEQUENCE [LARGE SCALE GENOMIC DNA]</scope>
</reference>
<evidence type="ECO:0000256" key="1">
    <source>
        <dbReference type="ARBA" id="ARBA00009391"/>
    </source>
</evidence>
<gene>
    <name evidence="8" type="ORF">ME3_87</name>
</gene>
<dbReference type="GO" id="GO:0003697">
    <property type="term" value="F:single-stranded DNA binding"/>
    <property type="evidence" value="ECO:0007669"/>
    <property type="project" value="InterPro"/>
</dbReference>
<dbReference type="Gene3D" id="3.40.50.300">
    <property type="entry name" value="P-loop containing nucleotide triphosphate hydrolases"/>
    <property type="match status" value="1"/>
</dbReference>